<dbReference type="PROSITE" id="PS00809">
    <property type="entry name" value="ADP_GLC_PYROPHOSPH_2"/>
    <property type="match status" value="1"/>
</dbReference>
<dbReference type="Proteomes" id="UP000198649">
    <property type="component" value="Unassembled WGS sequence"/>
</dbReference>
<keyword evidence="8 9" id="KW-0119">Carbohydrate metabolism</keyword>
<dbReference type="GO" id="GO:0005978">
    <property type="term" value="P:glycogen biosynthetic process"/>
    <property type="evidence" value="ECO:0007669"/>
    <property type="project" value="UniProtKB-UniRule"/>
</dbReference>
<proteinExistence type="inferred from homology"/>
<dbReference type="InterPro" id="IPR011831">
    <property type="entry name" value="ADP-Glc_PPase"/>
</dbReference>
<dbReference type="UniPathway" id="UPA00164"/>
<reference evidence="12 13" key="1">
    <citation type="submission" date="2016-10" db="EMBL/GenBank/DDBJ databases">
        <authorList>
            <person name="de Groot N.N."/>
        </authorList>
    </citation>
    <scope>NUCLEOTIDE SEQUENCE [LARGE SCALE GENOMIC DNA]</scope>
    <source>
        <strain evidence="12 13">CGMCC 1.11156</strain>
    </source>
</reference>
<evidence type="ECO:0000256" key="2">
    <source>
        <dbReference type="ARBA" id="ARBA00022600"/>
    </source>
</evidence>
<evidence type="ECO:0000259" key="10">
    <source>
        <dbReference type="Pfam" id="PF00483"/>
    </source>
</evidence>
<dbReference type="HAMAP" id="MF_00624">
    <property type="entry name" value="GlgC"/>
    <property type="match status" value="1"/>
</dbReference>
<feature type="binding site" evidence="9">
    <location>
        <begin position="183"/>
        <end position="184"/>
    </location>
    <ligand>
        <name>alpha-D-glucose 1-phosphate</name>
        <dbReference type="ChEBI" id="CHEBI:58601"/>
    </ligand>
</feature>
<dbReference type="OrthoDB" id="9801810at2"/>
<dbReference type="CDD" id="cd02508">
    <property type="entry name" value="ADP_Glucose_PP"/>
    <property type="match status" value="1"/>
</dbReference>
<evidence type="ECO:0000256" key="1">
    <source>
        <dbReference type="ARBA" id="ARBA00010443"/>
    </source>
</evidence>
<feature type="binding site" evidence="9">
    <location>
        <position position="201"/>
    </location>
    <ligand>
        <name>alpha-D-glucose 1-phosphate</name>
        <dbReference type="ChEBI" id="CHEBI:58601"/>
    </ligand>
</feature>
<dbReference type="InterPro" id="IPR056818">
    <property type="entry name" value="GlmU/GlgC-like_hexapep"/>
</dbReference>
<keyword evidence="6 9" id="KW-0067">ATP-binding</keyword>
<feature type="site" description="Could play a key role in the communication between the regulatory and the substrate sites" evidence="9">
    <location>
        <position position="100"/>
    </location>
</feature>
<feature type="domain" description="Glucose-1-phosphate adenylyltransferase/Bifunctional protein GlmU-like C-terminal hexapeptide" evidence="11">
    <location>
        <begin position="304"/>
        <end position="406"/>
    </location>
</feature>
<comment type="pathway">
    <text evidence="9">Glycan biosynthesis; glycogen biosynthesis.</text>
</comment>
<dbReference type="SUPFAM" id="SSF51161">
    <property type="entry name" value="Trimeric LpxA-like enzymes"/>
    <property type="match status" value="1"/>
</dbReference>
<evidence type="ECO:0000256" key="4">
    <source>
        <dbReference type="ARBA" id="ARBA00022695"/>
    </source>
</evidence>
<comment type="subunit">
    <text evidence="9">Homotetramer.</text>
</comment>
<dbReference type="NCBIfam" id="NF002023">
    <property type="entry name" value="PRK00844.1"/>
    <property type="match status" value="1"/>
</dbReference>
<dbReference type="InterPro" id="IPR005836">
    <property type="entry name" value="ADP_Glu_pyroP_CS"/>
</dbReference>
<dbReference type="GO" id="GO:0005524">
    <property type="term" value="F:ATP binding"/>
    <property type="evidence" value="ECO:0007669"/>
    <property type="project" value="UniProtKB-KW"/>
</dbReference>
<evidence type="ECO:0000313" key="12">
    <source>
        <dbReference type="EMBL" id="SFI33233.1"/>
    </source>
</evidence>
<feature type="binding site" evidence="9">
    <location>
        <position position="166"/>
    </location>
    <ligand>
        <name>alpha-D-glucose 1-phosphate</name>
        <dbReference type="ChEBI" id="CHEBI:58601"/>
    </ligand>
</feature>
<dbReference type="Pfam" id="PF00483">
    <property type="entry name" value="NTP_transferase"/>
    <property type="match status" value="1"/>
</dbReference>
<evidence type="ECO:0000256" key="3">
    <source>
        <dbReference type="ARBA" id="ARBA00022679"/>
    </source>
</evidence>
<evidence type="ECO:0000256" key="9">
    <source>
        <dbReference type="HAMAP-Rule" id="MF_00624"/>
    </source>
</evidence>
<dbReference type="STRING" id="1005945.SAMN05216561_107118"/>
<dbReference type="PANTHER" id="PTHR43523">
    <property type="entry name" value="GLUCOSE-1-PHOSPHATE ADENYLYLTRANSFERASE-RELATED"/>
    <property type="match status" value="1"/>
</dbReference>
<dbReference type="Pfam" id="PF24894">
    <property type="entry name" value="Hexapep_GlmU"/>
    <property type="match status" value="1"/>
</dbReference>
<organism evidence="12 13">
    <name type="scientific">Nocardioides psychrotolerans</name>
    <dbReference type="NCBI Taxonomy" id="1005945"/>
    <lineage>
        <taxon>Bacteria</taxon>
        <taxon>Bacillati</taxon>
        <taxon>Actinomycetota</taxon>
        <taxon>Actinomycetes</taxon>
        <taxon>Propionibacteriales</taxon>
        <taxon>Nocardioidaceae</taxon>
        <taxon>Nocardioides</taxon>
    </lineage>
</organism>
<gene>
    <name evidence="9" type="primary">glgC</name>
    <name evidence="12" type="ORF">SAMN05216561_107118</name>
</gene>
<dbReference type="InterPro" id="IPR023049">
    <property type="entry name" value="GlgC_bac"/>
</dbReference>
<dbReference type="RefSeq" id="WP_091112896.1">
    <property type="nucleotide sequence ID" value="NZ_BKAF01000008.1"/>
</dbReference>
<dbReference type="Gene3D" id="3.90.550.10">
    <property type="entry name" value="Spore Coat Polysaccharide Biosynthesis Protein SpsA, Chain A"/>
    <property type="match status" value="1"/>
</dbReference>
<keyword evidence="5 9" id="KW-0547">Nucleotide-binding</keyword>
<evidence type="ECO:0000256" key="6">
    <source>
        <dbReference type="ARBA" id="ARBA00022840"/>
    </source>
</evidence>
<dbReference type="SUPFAM" id="SSF53448">
    <property type="entry name" value="Nucleotide-diphospho-sugar transferases"/>
    <property type="match status" value="1"/>
</dbReference>
<protein>
    <recommendedName>
        <fullName evidence="9">Glucose-1-phosphate adenylyltransferase</fullName>
        <ecNumber evidence="9">2.7.7.27</ecNumber>
    </recommendedName>
    <alternativeName>
        <fullName evidence="9">ADP-glucose pyrophosphorylase</fullName>
        <shortName evidence="9">ADPGlc PPase</shortName>
    </alternativeName>
    <alternativeName>
        <fullName evidence="9">ADP-glucose synthase</fullName>
    </alternativeName>
</protein>
<dbReference type="PROSITE" id="PS00808">
    <property type="entry name" value="ADP_GLC_PYROPHOSPH_1"/>
    <property type="match status" value="1"/>
</dbReference>
<evidence type="ECO:0000256" key="5">
    <source>
        <dbReference type="ARBA" id="ARBA00022741"/>
    </source>
</evidence>
<dbReference type="PANTHER" id="PTHR43523:SF2">
    <property type="entry name" value="GLUCOSE-1-PHOSPHATE ADENYLYLTRANSFERASE"/>
    <property type="match status" value="1"/>
</dbReference>
<comment type="catalytic activity">
    <reaction evidence="9">
        <text>alpha-D-glucose 1-phosphate + ATP + H(+) = ADP-alpha-D-glucose + diphosphate</text>
        <dbReference type="Rhea" id="RHEA:12120"/>
        <dbReference type="ChEBI" id="CHEBI:15378"/>
        <dbReference type="ChEBI" id="CHEBI:30616"/>
        <dbReference type="ChEBI" id="CHEBI:33019"/>
        <dbReference type="ChEBI" id="CHEBI:57498"/>
        <dbReference type="ChEBI" id="CHEBI:58601"/>
        <dbReference type="EC" id="2.7.7.27"/>
    </reaction>
</comment>
<evidence type="ECO:0000259" key="11">
    <source>
        <dbReference type="Pfam" id="PF24894"/>
    </source>
</evidence>
<keyword evidence="2 9" id="KW-0321">Glycogen metabolism</keyword>
<dbReference type="CDD" id="cd04651">
    <property type="entry name" value="LbH_G1P_AT_C"/>
    <property type="match status" value="1"/>
</dbReference>
<dbReference type="InterPro" id="IPR029044">
    <property type="entry name" value="Nucleotide-diphossugar_trans"/>
</dbReference>
<dbReference type="InterPro" id="IPR005835">
    <property type="entry name" value="NTP_transferase_dom"/>
</dbReference>
<evidence type="ECO:0000256" key="8">
    <source>
        <dbReference type="ARBA" id="ARBA00023277"/>
    </source>
</evidence>
<keyword evidence="4 9" id="KW-0548">Nucleotidyltransferase</keyword>
<keyword evidence="7 9" id="KW-0320">Glycogen biosynthesis</keyword>
<dbReference type="PROSITE" id="PS00810">
    <property type="entry name" value="ADP_GLC_PYROPHOSPH_3"/>
    <property type="match status" value="1"/>
</dbReference>
<feature type="binding site" evidence="9">
    <location>
        <position position="101"/>
    </location>
    <ligand>
        <name>alpha-D-glucose 1-phosphate</name>
        <dbReference type="ChEBI" id="CHEBI:58601"/>
    </ligand>
</feature>
<comment type="similarity">
    <text evidence="1 9">Belongs to the bacterial/plant glucose-1-phosphate adenylyltransferase family.</text>
</comment>
<name>A0A1I3HC74_9ACTN</name>
<comment type="function">
    <text evidence="9">Involved in the biosynthesis of ADP-glucose, a building block required for the elongation reactions to produce glycogen. Catalyzes the reaction between ATP and alpha-D-glucose 1-phosphate (G1P) to produce pyrophosphate and ADP-Glc.</text>
</comment>
<dbReference type="EMBL" id="FOQG01000007">
    <property type="protein sequence ID" value="SFI33233.1"/>
    <property type="molecule type" value="Genomic_DNA"/>
</dbReference>
<evidence type="ECO:0000313" key="13">
    <source>
        <dbReference type="Proteomes" id="UP000198649"/>
    </source>
</evidence>
<dbReference type="GO" id="GO:0008878">
    <property type="term" value="F:glucose-1-phosphate adenylyltransferase activity"/>
    <property type="evidence" value="ECO:0007669"/>
    <property type="project" value="UniProtKB-UniRule"/>
</dbReference>
<dbReference type="NCBIfam" id="TIGR02091">
    <property type="entry name" value="glgC"/>
    <property type="match status" value="1"/>
</dbReference>
<dbReference type="InterPro" id="IPR011004">
    <property type="entry name" value="Trimer_LpxA-like_sf"/>
</dbReference>
<feature type="domain" description="Nucleotidyl transferase" evidence="10">
    <location>
        <begin position="11"/>
        <end position="280"/>
    </location>
</feature>
<feature type="site" description="Could play a key role in the communication between the regulatory and the substrate sites" evidence="9">
    <location>
        <position position="63"/>
    </location>
</feature>
<dbReference type="AlphaFoldDB" id="A0A1I3HC74"/>
<accession>A0A1I3HC74</accession>
<evidence type="ECO:0000256" key="7">
    <source>
        <dbReference type="ARBA" id="ARBA00023056"/>
    </source>
</evidence>
<keyword evidence="13" id="KW-1185">Reference proteome</keyword>
<sequence length="413" mass="44302">MTGASRKKVLAIVLAGGEGKRLMPLTADRAKPAVPFAGIYRLIDFALSNVVNSGYLQVVVLTQYKSHSLDRHVTQTWRMSTMLGNYVTPVPAQQRVGKHWYLGSADAIFQSLNLLKDEKPDIVVVVGADHVYRMDFSQMVQQHVESDATCTVAAIRQPIGLADQFGVIDVHPDDPSRIREFLEKPTDPIGLPDSPGEVLASMGNYVFDADALIDAVTRDATTAGSKHDMGGDIVPSFVRRNLAGVYDYKDNVVPGATDRDRGYWRDVGTLGSYYAAQMDVVSPLPVFNLYNFEWPIYTSYGPQPPAKVVQGADGVDSTVDEALLSPGVVVSGATVKRSVLSPGVRVEPGAVVEGSVLLNGVRIGAGAVVRNAILDKNVVVPPGGQLGVDPAADLARGFVVEDGLTVLGKDQEF</sequence>
<keyword evidence="3 9" id="KW-0808">Transferase</keyword>
<dbReference type="EC" id="2.7.7.27" evidence="9"/>
<dbReference type="Gene3D" id="2.160.10.10">
    <property type="entry name" value="Hexapeptide repeat proteins"/>
    <property type="match status" value="1"/>
</dbReference>